<dbReference type="GO" id="GO:0016491">
    <property type="term" value="F:oxidoreductase activity"/>
    <property type="evidence" value="ECO:0007669"/>
    <property type="project" value="UniProtKB-KW"/>
</dbReference>
<gene>
    <name evidence="3" type="ORF">SOCE836_044830</name>
</gene>
<dbReference type="AlphaFoldDB" id="A0A4P2QQR7"/>
<dbReference type="Gene3D" id="3.40.50.720">
    <property type="entry name" value="NAD(P)-binding Rossmann-like Domain"/>
    <property type="match status" value="1"/>
</dbReference>
<dbReference type="FunFam" id="3.40.50.720:FF:000084">
    <property type="entry name" value="Short-chain dehydrogenase reductase"/>
    <property type="match status" value="1"/>
</dbReference>
<dbReference type="PANTHER" id="PTHR43639:SF1">
    <property type="entry name" value="SHORT-CHAIN DEHYDROGENASE_REDUCTASE FAMILY PROTEIN"/>
    <property type="match status" value="1"/>
</dbReference>
<accession>A0A4P2QQR7</accession>
<dbReference type="PROSITE" id="PS00061">
    <property type="entry name" value="ADH_SHORT"/>
    <property type="match status" value="1"/>
</dbReference>
<evidence type="ECO:0000256" key="1">
    <source>
        <dbReference type="ARBA" id="ARBA00006484"/>
    </source>
</evidence>
<reference evidence="3 4" key="1">
    <citation type="submission" date="2015-09" db="EMBL/GenBank/DDBJ databases">
        <title>Sorangium comparison.</title>
        <authorList>
            <person name="Zaburannyi N."/>
            <person name="Bunk B."/>
            <person name="Overmann J."/>
            <person name="Mueller R."/>
        </authorList>
    </citation>
    <scope>NUCLEOTIDE SEQUENCE [LARGE SCALE GENOMIC DNA]</scope>
    <source>
        <strain evidence="3 4">So ce836</strain>
    </source>
</reference>
<dbReference type="PRINTS" id="PR00080">
    <property type="entry name" value="SDRFAMILY"/>
</dbReference>
<dbReference type="InterPro" id="IPR036291">
    <property type="entry name" value="NAD(P)-bd_dom_sf"/>
</dbReference>
<evidence type="ECO:0000256" key="2">
    <source>
        <dbReference type="ARBA" id="ARBA00023002"/>
    </source>
</evidence>
<proteinExistence type="inferred from homology"/>
<dbReference type="EMBL" id="CP012672">
    <property type="protein sequence ID" value="AUX32346.1"/>
    <property type="molecule type" value="Genomic_DNA"/>
</dbReference>
<comment type="similarity">
    <text evidence="1">Belongs to the short-chain dehydrogenases/reductases (SDR) family.</text>
</comment>
<dbReference type="Proteomes" id="UP000295497">
    <property type="component" value="Chromosome"/>
</dbReference>
<keyword evidence="2" id="KW-0560">Oxidoreductase</keyword>
<dbReference type="NCBIfam" id="NF006598">
    <property type="entry name" value="PRK09135.1"/>
    <property type="match status" value="1"/>
</dbReference>
<dbReference type="Pfam" id="PF13561">
    <property type="entry name" value="adh_short_C2"/>
    <property type="match status" value="1"/>
</dbReference>
<evidence type="ECO:0000313" key="4">
    <source>
        <dbReference type="Proteomes" id="UP000295497"/>
    </source>
</evidence>
<name>A0A4P2QQR7_SORCE</name>
<dbReference type="PRINTS" id="PR00081">
    <property type="entry name" value="GDHRDH"/>
</dbReference>
<protein>
    <submittedName>
        <fullName evidence="3">Pteridine reductase</fullName>
    </submittedName>
</protein>
<evidence type="ECO:0000313" key="3">
    <source>
        <dbReference type="EMBL" id="AUX32346.1"/>
    </source>
</evidence>
<dbReference type="InterPro" id="IPR002347">
    <property type="entry name" value="SDR_fam"/>
</dbReference>
<sequence length="253" mass="27137">MGIGDSVPQRTGKVALITGAARRVGAVIARVLHAEGFNIAVHYHSSRSEAEQLVGELNSARGGSASLICAKLDDRSSISSVVSSTVRDWGRLDVLVNNASTYYPTRVETATEREWDDLVDVNLKVPFFMAQAALPWLRESRGCIVNLVDVNAKRPLKGYPIYCAAKAGLVSLTEALALELAPEIRVNGVAPGTVMWPEKQNALNEVEQRMALAKIPLGRIGSCADVADAVRYLVLADYVTGHIVTVDGGVLLT</sequence>
<dbReference type="SUPFAM" id="SSF51735">
    <property type="entry name" value="NAD(P)-binding Rossmann-fold domains"/>
    <property type="match status" value="1"/>
</dbReference>
<dbReference type="InterPro" id="IPR020904">
    <property type="entry name" value="Sc_DH/Rdtase_CS"/>
</dbReference>
<organism evidence="3 4">
    <name type="scientific">Sorangium cellulosum</name>
    <name type="common">Polyangium cellulosum</name>
    <dbReference type="NCBI Taxonomy" id="56"/>
    <lineage>
        <taxon>Bacteria</taxon>
        <taxon>Pseudomonadati</taxon>
        <taxon>Myxococcota</taxon>
        <taxon>Polyangia</taxon>
        <taxon>Polyangiales</taxon>
        <taxon>Polyangiaceae</taxon>
        <taxon>Sorangium</taxon>
    </lineage>
</organism>
<dbReference type="PANTHER" id="PTHR43639">
    <property type="entry name" value="OXIDOREDUCTASE, SHORT-CHAIN DEHYDROGENASE/REDUCTASE FAMILY (AFU_ORTHOLOGUE AFUA_5G02870)"/>
    <property type="match status" value="1"/>
</dbReference>